<dbReference type="Gene3D" id="3.40.30.10">
    <property type="entry name" value="Glutaredoxin"/>
    <property type="match status" value="1"/>
</dbReference>
<evidence type="ECO:0000313" key="1">
    <source>
        <dbReference type="EMBL" id="OXA92867.1"/>
    </source>
</evidence>
<reference evidence="1 2" key="1">
    <citation type="submission" date="2016-11" db="EMBL/GenBank/DDBJ databases">
        <title>Whole genomes of Flavobacteriaceae.</title>
        <authorList>
            <person name="Stine C."/>
            <person name="Li C."/>
            <person name="Tadesse D."/>
        </authorList>
    </citation>
    <scope>NUCLEOTIDE SEQUENCE [LARGE SCALE GENOMIC DNA]</scope>
    <source>
        <strain evidence="1 2">DSM 18292</strain>
    </source>
</reference>
<accession>A0A226HF03</accession>
<dbReference type="AlphaFoldDB" id="A0A226HF03"/>
<gene>
    <name evidence="1" type="ORF">B0A66_08840</name>
</gene>
<dbReference type="Proteomes" id="UP000198345">
    <property type="component" value="Unassembled WGS sequence"/>
</dbReference>
<organism evidence="1 2">
    <name type="scientific">Flavobacterium hercynium</name>
    <dbReference type="NCBI Taxonomy" id="387094"/>
    <lineage>
        <taxon>Bacteria</taxon>
        <taxon>Pseudomonadati</taxon>
        <taxon>Bacteroidota</taxon>
        <taxon>Flavobacteriia</taxon>
        <taxon>Flavobacteriales</taxon>
        <taxon>Flavobacteriaceae</taxon>
        <taxon>Flavobacterium</taxon>
    </lineage>
</organism>
<evidence type="ECO:0000313" key="2">
    <source>
        <dbReference type="Proteomes" id="UP000198345"/>
    </source>
</evidence>
<dbReference type="RefSeq" id="WP_089049483.1">
    <property type="nucleotide sequence ID" value="NZ_FXTV01000001.1"/>
</dbReference>
<evidence type="ECO:0008006" key="3">
    <source>
        <dbReference type="Google" id="ProtNLM"/>
    </source>
</evidence>
<dbReference type="InterPro" id="IPR036249">
    <property type="entry name" value="Thioredoxin-like_sf"/>
</dbReference>
<dbReference type="OrthoDB" id="1372393at2"/>
<keyword evidence="2" id="KW-1185">Reference proteome</keyword>
<comment type="caution">
    <text evidence="1">The sequence shown here is derived from an EMBL/GenBank/DDBJ whole genome shotgun (WGS) entry which is preliminary data.</text>
</comment>
<dbReference type="SUPFAM" id="SSF52833">
    <property type="entry name" value="Thioredoxin-like"/>
    <property type="match status" value="1"/>
</dbReference>
<name>A0A226HF03_9FLAO</name>
<dbReference type="EMBL" id="MUGW01000017">
    <property type="protein sequence ID" value="OXA92867.1"/>
    <property type="molecule type" value="Genomic_DNA"/>
</dbReference>
<proteinExistence type="predicted"/>
<sequence>MSQKLLILLFFIGTFFVKSQSLFWNTSVVDAIELSNSQRKPLLLFFTASGTSDKIQNEIFKTPDFASWSAKNVILVKLDFSDPNISPEQKEQINSLRTAFGVNEFPQVCYATASVRKGKTNFNSLGSIAYNNASVKAWITESNSILNPE</sequence>
<protein>
    <recommendedName>
        <fullName evidence="3">Thioredoxin family protein</fullName>
    </recommendedName>
</protein>